<dbReference type="FunFam" id="3.40.50.200:FF:000015">
    <property type="entry name" value="Tripeptidyl peptidase A"/>
    <property type="match status" value="1"/>
</dbReference>
<dbReference type="GO" id="GO:0006508">
    <property type="term" value="P:proteolysis"/>
    <property type="evidence" value="ECO:0007669"/>
    <property type="project" value="UniProtKB-KW"/>
</dbReference>
<dbReference type="AlphaFoldDB" id="A0A5C3PVI7"/>
<evidence type="ECO:0000256" key="2">
    <source>
        <dbReference type="ARBA" id="ARBA00002451"/>
    </source>
</evidence>
<dbReference type="CDD" id="cd11377">
    <property type="entry name" value="Pro-peptidase_S53"/>
    <property type="match status" value="1"/>
</dbReference>
<dbReference type="SUPFAM" id="SSF54897">
    <property type="entry name" value="Protease propeptides/inhibitors"/>
    <property type="match status" value="1"/>
</dbReference>
<feature type="binding site" evidence="15">
    <location>
        <position position="579"/>
    </location>
    <ligand>
        <name>Ca(2+)</name>
        <dbReference type="ChEBI" id="CHEBI:29108"/>
    </ligand>
</feature>
<name>A0A5C3PVI7_9APHY</name>
<keyword evidence="8 16" id="KW-0732">Signal</keyword>
<evidence type="ECO:0000256" key="1">
    <source>
        <dbReference type="ARBA" id="ARBA00001910"/>
    </source>
</evidence>
<dbReference type="PANTHER" id="PTHR14218">
    <property type="entry name" value="PROTEASE S8 TRIPEPTIDYL PEPTIDASE I CLN2"/>
    <property type="match status" value="1"/>
</dbReference>
<keyword evidence="5" id="KW-0964">Secreted</keyword>
<evidence type="ECO:0000256" key="12">
    <source>
        <dbReference type="ARBA" id="ARBA00023026"/>
    </source>
</evidence>
<evidence type="ECO:0000256" key="16">
    <source>
        <dbReference type="SAM" id="SignalP"/>
    </source>
</evidence>
<dbReference type="GO" id="GO:0046872">
    <property type="term" value="F:metal ion binding"/>
    <property type="evidence" value="ECO:0007669"/>
    <property type="project" value="UniProtKB-UniRule"/>
</dbReference>
<evidence type="ECO:0000256" key="8">
    <source>
        <dbReference type="ARBA" id="ARBA00022729"/>
    </source>
</evidence>
<gene>
    <name evidence="18" type="ORF">K466DRAFT_485302</name>
</gene>
<evidence type="ECO:0000256" key="6">
    <source>
        <dbReference type="ARBA" id="ARBA00022670"/>
    </source>
</evidence>
<dbReference type="GO" id="GO:0008240">
    <property type="term" value="F:tripeptidyl-peptidase activity"/>
    <property type="evidence" value="ECO:0007669"/>
    <property type="project" value="UniProtKB-EC"/>
</dbReference>
<evidence type="ECO:0000256" key="10">
    <source>
        <dbReference type="ARBA" id="ARBA00022825"/>
    </source>
</evidence>
<evidence type="ECO:0000259" key="17">
    <source>
        <dbReference type="PROSITE" id="PS51695"/>
    </source>
</evidence>
<dbReference type="InterPro" id="IPR036852">
    <property type="entry name" value="Peptidase_S8/S53_dom_sf"/>
</dbReference>
<keyword evidence="10 15" id="KW-0720">Serine protease</keyword>
<dbReference type="PANTHER" id="PTHR14218:SF15">
    <property type="entry name" value="TRIPEPTIDYL-PEPTIDASE 1"/>
    <property type="match status" value="1"/>
</dbReference>
<keyword evidence="12" id="KW-0843">Virulence</keyword>
<evidence type="ECO:0000256" key="11">
    <source>
        <dbReference type="ARBA" id="ARBA00022837"/>
    </source>
</evidence>
<evidence type="ECO:0000256" key="4">
    <source>
        <dbReference type="ARBA" id="ARBA00012462"/>
    </source>
</evidence>
<keyword evidence="14" id="KW-0325">Glycoprotein</keyword>
<feature type="chain" id="PRO_5022788142" description="tripeptidyl-peptidase II" evidence="16">
    <location>
        <begin position="19"/>
        <end position="599"/>
    </location>
</feature>
<reference evidence="18 19" key="1">
    <citation type="journal article" date="2019" name="Nat. Ecol. Evol.">
        <title>Megaphylogeny resolves global patterns of mushroom evolution.</title>
        <authorList>
            <person name="Varga T."/>
            <person name="Krizsan K."/>
            <person name="Foldi C."/>
            <person name="Dima B."/>
            <person name="Sanchez-Garcia M."/>
            <person name="Sanchez-Ramirez S."/>
            <person name="Szollosi G.J."/>
            <person name="Szarkandi J.G."/>
            <person name="Papp V."/>
            <person name="Albert L."/>
            <person name="Andreopoulos W."/>
            <person name="Angelini C."/>
            <person name="Antonin V."/>
            <person name="Barry K.W."/>
            <person name="Bougher N.L."/>
            <person name="Buchanan P."/>
            <person name="Buyck B."/>
            <person name="Bense V."/>
            <person name="Catcheside P."/>
            <person name="Chovatia M."/>
            <person name="Cooper J."/>
            <person name="Damon W."/>
            <person name="Desjardin D."/>
            <person name="Finy P."/>
            <person name="Geml J."/>
            <person name="Haridas S."/>
            <person name="Hughes K."/>
            <person name="Justo A."/>
            <person name="Karasinski D."/>
            <person name="Kautmanova I."/>
            <person name="Kiss B."/>
            <person name="Kocsube S."/>
            <person name="Kotiranta H."/>
            <person name="LaButti K.M."/>
            <person name="Lechner B.E."/>
            <person name="Liimatainen K."/>
            <person name="Lipzen A."/>
            <person name="Lukacs Z."/>
            <person name="Mihaltcheva S."/>
            <person name="Morgado L.N."/>
            <person name="Niskanen T."/>
            <person name="Noordeloos M.E."/>
            <person name="Ohm R.A."/>
            <person name="Ortiz-Santana B."/>
            <person name="Ovrebo C."/>
            <person name="Racz N."/>
            <person name="Riley R."/>
            <person name="Savchenko A."/>
            <person name="Shiryaev A."/>
            <person name="Soop K."/>
            <person name="Spirin V."/>
            <person name="Szebenyi C."/>
            <person name="Tomsovsky M."/>
            <person name="Tulloss R.E."/>
            <person name="Uehling J."/>
            <person name="Grigoriev I.V."/>
            <person name="Vagvolgyi C."/>
            <person name="Papp T."/>
            <person name="Martin F.M."/>
            <person name="Miettinen O."/>
            <person name="Hibbett D.S."/>
            <person name="Nagy L.G."/>
        </authorList>
    </citation>
    <scope>NUCLEOTIDE SEQUENCE [LARGE SCALE GENOMIC DNA]</scope>
    <source>
        <strain evidence="18 19">HHB13444</strain>
    </source>
</reference>
<dbReference type="STRING" id="1314778.A0A5C3PVI7"/>
<dbReference type="SMART" id="SM00944">
    <property type="entry name" value="Pro-kuma_activ"/>
    <property type="match status" value="1"/>
</dbReference>
<keyword evidence="6 15" id="KW-0645">Protease</keyword>
<dbReference type="EC" id="3.4.14.10" evidence="4"/>
<protein>
    <recommendedName>
        <fullName evidence="4">tripeptidyl-peptidase II</fullName>
        <ecNumber evidence="4">3.4.14.10</ecNumber>
    </recommendedName>
</protein>
<dbReference type="CDD" id="cd04056">
    <property type="entry name" value="Peptidases_S53"/>
    <property type="match status" value="1"/>
</dbReference>
<dbReference type="PROSITE" id="PS51695">
    <property type="entry name" value="SEDOLISIN"/>
    <property type="match status" value="1"/>
</dbReference>
<dbReference type="GO" id="GO:0004252">
    <property type="term" value="F:serine-type endopeptidase activity"/>
    <property type="evidence" value="ECO:0007669"/>
    <property type="project" value="UniProtKB-UniRule"/>
</dbReference>
<comment type="subcellular location">
    <subcellularLocation>
        <location evidence="3">Secreted</location>
        <location evidence="3">Extracellular space</location>
    </subcellularLocation>
</comment>
<dbReference type="Pfam" id="PF09286">
    <property type="entry name" value="Pro-kuma_activ"/>
    <property type="match status" value="1"/>
</dbReference>
<keyword evidence="13" id="KW-0865">Zymogen</keyword>
<sequence length="599" mass="64190">MFWSTSVLLLGLAHFAVSNPLVSKRWDDFEVKHAWAEVPRGWELHGPAPSDYTFDMRIGLKQDKFDELVTALYEVSDPAHERYGQHLSKEQVATLVAPHPDSVNLVEAWLLAHGLDTTSSSRSPAGDFITLRVSVAQAEKMLGTKYQTFRHGKSDDYVIRTMNYSLPSILHEHVAVVAPTTYFGTMKSMKATSFIQEGAPTIENDADFAHLLKDPGSLATPPSSCNTVITPSCLRTLYNTANYTPKATSQNKIGIAGYLEEFANHADLQTFFSRFRTDGAGQDFTTVRVNGGGDDQTDPGVEANLDIQYTEGLTVPTPNVYFSTGGSPPFNPDSNTPTNTNEPYLDWLNFILNQTSIPQTFTTSYGDDEQTVPLDYATTVCNLFAQLGARGSSILFSSGDDGVGAGDCLTNDGKRTKHFQPNFPASCPFVTTVGGTIRVNPEVAVSFSGGGFSNYFARPSFQNTAVSTFLTKLGTTNAGLFNTTGRAYPDVAAQGQGFQVVIGGRVASVGGTSASSPVCPYATFAGVIALLNDFRLSEGKAPLGFLNPLIYSTGATGFNDITSGDNPGCGTNGFTAGTGWDPVTGLGTPDFLKLQSLIG</sequence>
<evidence type="ECO:0000256" key="3">
    <source>
        <dbReference type="ARBA" id="ARBA00004239"/>
    </source>
</evidence>
<dbReference type="Proteomes" id="UP000308197">
    <property type="component" value="Unassembled WGS sequence"/>
</dbReference>
<evidence type="ECO:0000256" key="9">
    <source>
        <dbReference type="ARBA" id="ARBA00022801"/>
    </source>
</evidence>
<dbReference type="SUPFAM" id="SSF52743">
    <property type="entry name" value="Subtilisin-like"/>
    <property type="match status" value="1"/>
</dbReference>
<feature type="active site" description="Charge relay system" evidence="15">
    <location>
        <position position="513"/>
    </location>
</feature>
<keyword evidence="19" id="KW-1185">Reference proteome</keyword>
<accession>A0A5C3PVI7</accession>
<comment type="catalytic activity">
    <reaction evidence="1">
        <text>Release of an N-terminal tripeptide from a polypeptide.</text>
        <dbReference type="EC" id="3.4.14.10"/>
    </reaction>
</comment>
<evidence type="ECO:0000256" key="14">
    <source>
        <dbReference type="ARBA" id="ARBA00023180"/>
    </source>
</evidence>
<keyword evidence="11 15" id="KW-0106">Calcium</keyword>
<evidence type="ECO:0000313" key="18">
    <source>
        <dbReference type="EMBL" id="TFK90123.1"/>
    </source>
</evidence>
<dbReference type="InterPro" id="IPR015366">
    <property type="entry name" value="S53_propep"/>
</dbReference>
<proteinExistence type="predicted"/>
<feature type="active site" description="Charge relay system" evidence="15">
    <location>
        <position position="306"/>
    </location>
</feature>
<dbReference type="EMBL" id="ML211054">
    <property type="protein sequence ID" value="TFK90123.1"/>
    <property type="molecule type" value="Genomic_DNA"/>
</dbReference>
<feature type="signal peptide" evidence="16">
    <location>
        <begin position="1"/>
        <end position="18"/>
    </location>
</feature>
<keyword evidence="9 15" id="KW-0378">Hydrolase</keyword>
<organism evidence="18 19">
    <name type="scientific">Polyporus arcularius HHB13444</name>
    <dbReference type="NCBI Taxonomy" id="1314778"/>
    <lineage>
        <taxon>Eukaryota</taxon>
        <taxon>Fungi</taxon>
        <taxon>Dikarya</taxon>
        <taxon>Basidiomycota</taxon>
        <taxon>Agaricomycotina</taxon>
        <taxon>Agaricomycetes</taxon>
        <taxon>Polyporales</taxon>
        <taxon>Polyporaceae</taxon>
        <taxon>Polyporus</taxon>
    </lineage>
</organism>
<keyword evidence="7 15" id="KW-0479">Metal-binding</keyword>
<dbReference type="InterPro" id="IPR050819">
    <property type="entry name" value="Tripeptidyl-peptidase_I"/>
</dbReference>
<dbReference type="GO" id="GO:0005576">
    <property type="term" value="C:extracellular region"/>
    <property type="evidence" value="ECO:0007669"/>
    <property type="project" value="UniProtKB-SubCell"/>
</dbReference>
<evidence type="ECO:0000256" key="5">
    <source>
        <dbReference type="ARBA" id="ARBA00022525"/>
    </source>
</evidence>
<evidence type="ECO:0000256" key="15">
    <source>
        <dbReference type="PROSITE-ProRule" id="PRU01032"/>
    </source>
</evidence>
<evidence type="ECO:0000313" key="19">
    <source>
        <dbReference type="Proteomes" id="UP000308197"/>
    </source>
</evidence>
<feature type="binding site" evidence="15">
    <location>
        <position position="581"/>
    </location>
    <ligand>
        <name>Ca(2+)</name>
        <dbReference type="ChEBI" id="CHEBI:29108"/>
    </ligand>
</feature>
<dbReference type="InterPro" id="IPR030400">
    <property type="entry name" value="Sedolisin_dom"/>
</dbReference>
<comment type="cofactor">
    <cofactor evidence="15">
        <name>Ca(2+)</name>
        <dbReference type="ChEBI" id="CHEBI:29108"/>
    </cofactor>
    <text evidence="15">Binds 1 Ca(2+) ion per subunit.</text>
</comment>
<feature type="active site" description="Charge relay system" evidence="15">
    <location>
        <position position="302"/>
    </location>
</feature>
<feature type="binding site" evidence="15">
    <location>
        <position position="560"/>
    </location>
    <ligand>
        <name>Ca(2+)</name>
        <dbReference type="ChEBI" id="CHEBI:29108"/>
    </ligand>
</feature>
<feature type="domain" description="Peptidase S53" evidence="17">
    <location>
        <begin position="228"/>
        <end position="599"/>
    </location>
</feature>
<evidence type="ECO:0000256" key="7">
    <source>
        <dbReference type="ARBA" id="ARBA00022723"/>
    </source>
</evidence>
<dbReference type="Gene3D" id="3.40.50.200">
    <property type="entry name" value="Peptidase S8/S53 domain"/>
    <property type="match status" value="1"/>
</dbReference>
<dbReference type="InParanoid" id="A0A5C3PVI7"/>
<feature type="binding site" evidence="15">
    <location>
        <position position="561"/>
    </location>
    <ligand>
        <name>Ca(2+)</name>
        <dbReference type="ChEBI" id="CHEBI:29108"/>
    </ligand>
</feature>
<comment type="function">
    <text evidence="2">Secreted tripeptidyl-peptidase which degrades proteins at acidic pHs and is involved in virulence.</text>
</comment>
<evidence type="ECO:0000256" key="13">
    <source>
        <dbReference type="ARBA" id="ARBA00023145"/>
    </source>
</evidence>